<dbReference type="Gene3D" id="3.40.50.720">
    <property type="entry name" value="NAD(P)-binding Rossmann-like Domain"/>
    <property type="match status" value="1"/>
</dbReference>
<dbReference type="InterPro" id="IPR005913">
    <property type="entry name" value="dTDP_dehydrorham_reduct"/>
</dbReference>
<protein>
    <submittedName>
        <fullName evidence="2">dTDP-4-dehydrorhamnose reductase</fullName>
        <ecNumber evidence="2">1.1.1.133</ecNumber>
    </submittedName>
</protein>
<dbReference type="EMBL" id="JBHTAS010000001">
    <property type="protein sequence ID" value="MFC7138733.1"/>
    <property type="molecule type" value="Genomic_DNA"/>
</dbReference>
<evidence type="ECO:0000313" key="2">
    <source>
        <dbReference type="EMBL" id="MFC7138733.1"/>
    </source>
</evidence>
<dbReference type="GO" id="GO:0008831">
    <property type="term" value="F:dTDP-4-dehydrorhamnose reductase activity"/>
    <property type="evidence" value="ECO:0007669"/>
    <property type="project" value="UniProtKB-EC"/>
</dbReference>
<keyword evidence="3" id="KW-1185">Reference proteome</keyword>
<dbReference type="PANTHER" id="PTHR10491:SF4">
    <property type="entry name" value="METHIONINE ADENOSYLTRANSFERASE 2 SUBUNIT BETA"/>
    <property type="match status" value="1"/>
</dbReference>
<evidence type="ECO:0000259" key="1">
    <source>
        <dbReference type="Pfam" id="PF04321"/>
    </source>
</evidence>
<dbReference type="Pfam" id="PF04321">
    <property type="entry name" value="RmlD_sub_bind"/>
    <property type="match status" value="1"/>
</dbReference>
<sequence length="304" mass="32156">MRTLVLGADGRLGSNVVTAALDRGWEVHGTVRSPPDRAPVALSRLDIRDADRAAALLDERAPDLVVNCAAMTDVDGCERDPDRARAVNGEAPGALAAACADRGIPFVHVSTDYVFDGRDGSPYDESADPNPLQAYGESKLAGERAVADAGGDSLVVRLSFVYGTHGFTGELTGFPAWVRGKLAAGESVPLFTDQHVTPSRAGQAAATVLDLADAGEWGTVHVASRSCLTPYEFGRLLADRLDADPTLVEEGSMDDIEREATRPRDTCLDVSRVERALGCPQPTADEDLAAIDDALALDERETGE</sequence>
<dbReference type="RefSeq" id="WP_274324347.1">
    <property type="nucleotide sequence ID" value="NZ_CP118158.1"/>
</dbReference>
<dbReference type="GeneID" id="78818975"/>
<accession>A0ABD5XYV7</accession>
<keyword evidence="2" id="KW-0560">Oxidoreductase</keyword>
<evidence type="ECO:0000313" key="3">
    <source>
        <dbReference type="Proteomes" id="UP001596432"/>
    </source>
</evidence>
<dbReference type="AlphaFoldDB" id="A0ABD5XYV7"/>
<dbReference type="InterPro" id="IPR029903">
    <property type="entry name" value="RmlD-like-bd"/>
</dbReference>
<dbReference type="Proteomes" id="UP001596432">
    <property type="component" value="Unassembled WGS sequence"/>
</dbReference>
<proteinExistence type="predicted"/>
<comment type="caution">
    <text evidence="2">The sequence shown here is derived from an EMBL/GenBank/DDBJ whole genome shotgun (WGS) entry which is preliminary data.</text>
</comment>
<dbReference type="CDD" id="cd05254">
    <property type="entry name" value="dTDP_HR_like_SDR_e"/>
    <property type="match status" value="1"/>
</dbReference>
<gene>
    <name evidence="2" type="primary">rfbD</name>
    <name evidence="2" type="ORF">ACFQMA_02640</name>
</gene>
<dbReference type="InterPro" id="IPR036291">
    <property type="entry name" value="NAD(P)-bd_dom_sf"/>
</dbReference>
<dbReference type="NCBIfam" id="TIGR01214">
    <property type="entry name" value="rmlD"/>
    <property type="match status" value="1"/>
</dbReference>
<reference evidence="2 3" key="1">
    <citation type="journal article" date="2019" name="Int. J. Syst. Evol. Microbiol.">
        <title>The Global Catalogue of Microorganisms (GCM) 10K type strain sequencing project: providing services to taxonomists for standard genome sequencing and annotation.</title>
        <authorList>
            <consortium name="The Broad Institute Genomics Platform"/>
            <consortium name="The Broad Institute Genome Sequencing Center for Infectious Disease"/>
            <person name="Wu L."/>
            <person name="Ma J."/>
        </authorList>
    </citation>
    <scope>NUCLEOTIDE SEQUENCE [LARGE SCALE GENOMIC DNA]</scope>
    <source>
        <strain evidence="2 3">XZYJT29</strain>
    </source>
</reference>
<dbReference type="EC" id="1.1.1.133" evidence="2"/>
<name>A0ABD5XYV7_9EURY</name>
<dbReference type="PANTHER" id="PTHR10491">
    <property type="entry name" value="DTDP-4-DEHYDRORHAMNOSE REDUCTASE"/>
    <property type="match status" value="1"/>
</dbReference>
<organism evidence="2 3">
    <name type="scientific">Halosimplex aquaticum</name>
    <dbReference type="NCBI Taxonomy" id="3026162"/>
    <lineage>
        <taxon>Archaea</taxon>
        <taxon>Methanobacteriati</taxon>
        <taxon>Methanobacteriota</taxon>
        <taxon>Stenosarchaea group</taxon>
        <taxon>Halobacteria</taxon>
        <taxon>Halobacteriales</taxon>
        <taxon>Haloarculaceae</taxon>
        <taxon>Halosimplex</taxon>
    </lineage>
</organism>
<dbReference type="SUPFAM" id="SSF51735">
    <property type="entry name" value="NAD(P)-binding Rossmann-fold domains"/>
    <property type="match status" value="1"/>
</dbReference>
<feature type="domain" description="RmlD-like substrate binding" evidence="1">
    <location>
        <begin position="1"/>
        <end position="291"/>
    </location>
</feature>